<dbReference type="Proteomes" id="UP000009192">
    <property type="component" value="Unassembled WGS sequence"/>
</dbReference>
<keyword evidence="8" id="KW-1133">Transmembrane helix</keyword>
<dbReference type="CDD" id="cd16495">
    <property type="entry name" value="RING_CH-C4HC3_MARCH"/>
    <property type="match status" value="1"/>
</dbReference>
<evidence type="ECO:0000259" key="11">
    <source>
        <dbReference type="PROSITE" id="PS51292"/>
    </source>
</evidence>
<dbReference type="PANTHER" id="PTHR46065:SF3">
    <property type="entry name" value="FI20425P1"/>
    <property type="match status" value="1"/>
</dbReference>
<dbReference type="InterPro" id="IPR013083">
    <property type="entry name" value="Znf_RING/FYVE/PHD"/>
</dbReference>
<dbReference type="EMBL" id="CH933812">
    <property type="protein sequence ID" value="KRG07096.1"/>
    <property type="molecule type" value="Genomic_DNA"/>
</dbReference>
<gene>
    <name evidence="12" type="primary">Dmoj\GI16362</name>
    <name evidence="12" type="ORF">Dmoj_GI16362</name>
</gene>
<dbReference type="FunFam" id="3.30.40.10:FF:000963">
    <property type="entry name" value="Uncharacterized protein, isoform A"/>
    <property type="match status" value="1"/>
</dbReference>
<dbReference type="PANTHER" id="PTHR46065">
    <property type="entry name" value="E3 UBIQUITIN-PROTEIN LIGASE MARCH 2/3 FAMILY MEMBER"/>
    <property type="match status" value="1"/>
</dbReference>
<evidence type="ECO:0000256" key="3">
    <source>
        <dbReference type="ARBA" id="ARBA00022692"/>
    </source>
</evidence>
<evidence type="ECO:0000256" key="6">
    <source>
        <dbReference type="ARBA" id="ARBA00022786"/>
    </source>
</evidence>
<evidence type="ECO:0000313" key="12">
    <source>
        <dbReference type="EMBL" id="KRG07096.1"/>
    </source>
</evidence>
<organism evidence="12 13">
    <name type="scientific">Drosophila mojavensis</name>
    <name type="common">Fruit fly</name>
    <dbReference type="NCBI Taxonomy" id="7230"/>
    <lineage>
        <taxon>Eukaryota</taxon>
        <taxon>Metazoa</taxon>
        <taxon>Ecdysozoa</taxon>
        <taxon>Arthropoda</taxon>
        <taxon>Hexapoda</taxon>
        <taxon>Insecta</taxon>
        <taxon>Pterygota</taxon>
        <taxon>Neoptera</taxon>
        <taxon>Endopterygota</taxon>
        <taxon>Diptera</taxon>
        <taxon>Brachycera</taxon>
        <taxon>Muscomorpha</taxon>
        <taxon>Ephydroidea</taxon>
        <taxon>Drosophilidae</taxon>
        <taxon>Drosophila</taxon>
    </lineage>
</organism>
<evidence type="ECO:0000256" key="2">
    <source>
        <dbReference type="ARBA" id="ARBA00022679"/>
    </source>
</evidence>
<keyword evidence="6" id="KW-0833">Ubl conjugation pathway</keyword>
<feature type="region of interest" description="Disordered" evidence="10">
    <location>
        <begin position="71"/>
        <end position="94"/>
    </location>
</feature>
<dbReference type="OrthoDB" id="273089at2759"/>
<protein>
    <submittedName>
        <fullName evidence="12">Uncharacterized protein, isoform B</fullName>
    </submittedName>
</protein>
<dbReference type="AlphaFoldDB" id="A0A0Q9XST3"/>
<proteinExistence type="predicted"/>
<evidence type="ECO:0000256" key="4">
    <source>
        <dbReference type="ARBA" id="ARBA00022723"/>
    </source>
</evidence>
<keyword evidence="2" id="KW-0808">Transferase</keyword>
<evidence type="ECO:0000313" key="13">
    <source>
        <dbReference type="Proteomes" id="UP000009192"/>
    </source>
</evidence>
<name>A0A0Q9XST3_DROMO</name>
<dbReference type="PROSITE" id="PS51292">
    <property type="entry name" value="ZF_RING_CH"/>
    <property type="match status" value="1"/>
</dbReference>
<dbReference type="GO" id="GO:0008270">
    <property type="term" value="F:zinc ion binding"/>
    <property type="evidence" value="ECO:0007669"/>
    <property type="project" value="UniProtKB-KW"/>
</dbReference>
<dbReference type="Pfam" id="PF12906">
    <property type="entry name" value="RINGv"/>
    <property type="match status" value="1"/>
</dbReference>
<evidence type="ECO:0000256" key="5">
    <source>
        <dbReference type="ARBA" id="ARBA00022771"/>
    </source>
</evidence>
<evidence type="ECO:0000256" key="8">
    <source>
        <dbReference type="ARBA" id="ARBA00022989"/>
    </source>
</evidence>
<keyword evidence="9" id="KW-0472">Membrane</keyword>
<keyword evidence="5" id="KW-0863">Zinc-finger</keyword>
<keyword evidence="4" id="KW-0479">Metal-binding</keyword>
<reference evidence="12 13" key="1">
    <citation type="journal article" date="2007" name="Nature">
        <title>Evolution of genes and genomes on the Drosophila phylogeny.</title>
        <authorList>
            <consortium name="Drosophila 12 Genomes Consortium"/>
            <person name="Clark A.G."/>
            <person name="Eisen M.B."/>
            <person name="Smith D.R."/>
            <person name="Bergman C.M."/>
            <person name="Oliver B."/>
            <person name="Markow T.A."/>
            <person name="Kaufman T.C."/>
            <person name="Kellis M."/>
            <person name="Gelbart W."/>
            <person name="Iyer V.N."/>
            <person name="Pollard D.A."/>
            <person name="Sackton T.B."/>
            <person name="Larracuente A.M."/>
            <person name="Singh N.D."/>
            <person name="Abad J.P."/>
            <person name="Abt D.N."/>
            <person name="Adryan B."/>
            <person name="Aguade M."/>
            <person name="Akashi H."/>
            <person name="Anderson W.W."/>
            <person name="Aquadro C.F."/>
            <person name="Ardell D.H."/>
            <person name="Arguello R."/>
            <person name="Artieri C.G."/>
            <person name="Barbash D.A."/>
            <person name="Barker D."/>
            <person name="Barsanti P."/>
            <person name="Batterham P."/>
            <person name="Batzoglou S."/>
            <person name="Begun D."/>
            <person name="Bhutkar A."/>
            <person name="Blanco E."/>
            <person name="Bosak S.A."/>
            <person name="Bradley R.K."/>
            <person name="Brand A.D."/>
            <person name="Brent M.R."/>
            <person name="Brooks A.N."/>
            <person name="Brown R.H."/>
            <person name="Butlin R.K."/>
            <person name="Caggese C."/>
            <person name="Calvi B.R."/>
            <person name="Bernardo de Carvalho A."/>
            <person name="Caspi A."/>
            <person name="Castrezana S."/>
            <person name="Celniker S.E."/>
            <person name="Chang J.L."/>
            <person name="Chapple C."/>
            <person name="Chatterji S."/>
            <person name="Chinwalla A."/>
            <person name="Civetta A."/>
            <person name="Clifton S.W."/>
            <person name="Comeron J.M."/>
            <person name="Costello J.C."/>
            <person name="Coyne J.A."/>
            <person name="Daub J."/>
            <person name="David R.G."/>
            <person name="Delcher A.L."/>
            <person name="Delehaunty K."/>
            <person name="Do C.B."/>
            <person name="Ebling H."/>
            <person name="Edwards K."/>
            <person name="Eickbush T."/>
            <person name="Evans J.D."/>
            <person name="Filipski A."/>
            <person name="Findeiss S."/>
            <person name="Freyhult E."/>
            <person name="Fulton L."/>
            <person name="Fulton R."/>
            <person name="Garcia A.C."/>
            <person name="Gardiner A."/>
            <person name="Garfield D.A."/>
            <person name="Garvin B.E."/>
            <person name="Gibson G."/>
            <person name="Gilbert D."/>
            <person name="Gnerre S."/>
            <person name="Godfrey J."/>
            <person name="Good R."/>
            <person name="Gotea V."/>
            <person name="Gravely B."/>
            <person name="Greenberg A.J."/>
            <person name="Griffiths-Jones S."/>
            <person name="Gross S."/>
            <person name="Guigo R."/>
            <person name="Gustafson E.A."/>
            <person name="Haerty W."/>
            <person name="Hahn M.W."/>
            <person name="Halligan D.L."/>
            <person name="Halpern A.L."/>
            <person name="Halter G.M."/>
            <person name="Han M.V."/>
            <person name="Heger A."/>
            <person name="Hillier L."/>
            <person name="Hinrichs A.S."/>
            <person name="Holmes I."/>
            <person name="Hoskins R.A."/>
            <person name="Hubisz M.J."/>
            <person name="Hultmark D."/>
            <person name="Huntley M.A."/>
            <person name="Jaffe D.B."/>
            <person name="Jagadeeshan S."/>
            <person name="Jeck W.R."/>
            <person name="Johnson J."/>
            <person name="Jones C.D."/>
            <person name="Jordan W.C."/>
            <person name="Karpen G.H."/>
            <person name="Kataoka E."/>
            <person name="Keightley P.D."/>
            <person name="Kheradpour P."/>
            <person name="Kirkness E.F."/>
            <person name="Koerich L.B."/>
            <person name="Kristiansen K."/>
            <person name="Kudrna D."/>
            <person name="Kulathinal R.J."/>
            <person name="Kumar S."/>
            <person name="Kwok R."/>
            <person name="Lander E."/>
            <person name="Langley C.H."/>
            <person name="Lapoint R."/>
            <person name="Lazzaro B.P."/>
            <person name="Lee S.J."/>
            <person name="Levesque L."/>
            <person name="Li R."/>
            <person name="Lin C.F."/>
            <person name="Lin M.F."/>
            <person name="Lindblad-Toh K."/>
            <person name="Llopart A."/>
            <person name="Long M."/>
            <person name="Low L."/>
            <person name="Lozovsky E."/>
            <person name="Lu J."/>
            <person name="Luo M."/>
            <person name="Machado C.A."/>
            <person name="Makalowski W."/>
            <person name="Marzo M."/>
            <person name="Matsuda M."/>
            <person name="Matzkin L."/>
            <person name="McAllister B."/>
            <person name="McBride C.S."/>
            <person name="McKernan B."/>
            <person name="McKernan K."/>
            <person name="Mendez-Lago M."/>
            <person name="Minx P."/>
            <person name="Mollenhauer M.U."/>
            <person name="Montooth K."/>
            <person name="Mount S.M."/>
            <person name="Mu X."/>
            <person name="Myers E."/>
            <person name="Negre B."/>
            <person name="Newfeld S."/>
            <person name="Nielsen R."/>
            <person name="Noor M.A."/>
            <person name="O'Grady P."/>
            <person name="Pachter L."/>
            <person name="Papaceit M."/>
            <person name="Parisi M.J."/>
            <person name="Parisi M."/>
            <person name="Parts L."/>
            <person name="Pedersen J.S."/>
            <person name="Pesole G."/>
            <person name="Phillippy A.M."/>
            <person name="Ponting C.P."/>
            <person name="Pop M."/>
            <person name="Porcelli D."/>
            <person name="Powell J.R."/>
            <person name="Prohaska S."/>
            <person name="Pruitt K."/>
            <person name="Puig M."/>
            <person name="Quesneville H."/>
            <person name="Ram K.R."/>
            <person name="Rand D."/>
            <person name="Rasmussen M.D."/>
            <person name="Reed L.K."/>
            <person name="Reenan R."/>
            <person name="Reily A."/>
            <person name="Remington K.A."/>
            <person name="Rieger T.T."/>
            <person name="Ritchie M.G."/>
            <person name="Robin C."/>
            <person name="Rogers Y.H."/>
            <person name="Rohde C."/>
            <person name="Rozas J."/>
            <person name="Rubenfield M.J."/>
            <person name="Ruiz A."/>
            <person name="Russo S."/>
            <person name="Salzberg S.L."/>
            <person name="Sanchez-Gracia A."/>
            <person name="Saranga D.J."/>
            <person name="Sato H."/>
            <person name="Schaeffer S.W."/>
            <person name="Schatz M.C."/>
            <person name="Schlenke T."/>
            <person name="Schwartz R."/>
            <person name="Segarra C."/>
            <person name="Singh R.S."/>
            <person name="Sirot L."/>
            <person name="Sirota M."/>
            <person name="Sisneros N.B."/>
            <person name="Smith C.D."/>
            <person name="Smith T.F."/>
            <person name="Spieth J."/>
            <person name="Stage D.E."/>
            <person name="Stark A."/>
            <person name="Stephan W."/>
            <person name="Strausberg R.L."/>
            <person name="Strempel S."/>
            <person name="Sturgill D."/>
            <person name="Sutton G."/>
            <person name="Sutton G.G."/>
            <person name="Tao W."/>
            <person name="Teichmann S."/>
            <person name="Tobari Y.N."/>
            <person name="Tomimura Y."/>
            <person name="Tsolas J.M."/>
            <person name="Valente V.L."/>
            <person name="Venter E."/>
            <person name="Venter J.C."/>
            <person name="Vicario S."/>
            <person name="Vieira F.G."/>
            <person name="Vilella A.J."/>
            <person name="Villasante A."/>
            <person name="Walenz B."/>
            <person name="Wang J."/>
            <person name="Wasserman M."/>
            <person name="Watts T."/>
            <person name="Wilson D."/>
            <person name="Wilson R.K."/>
            <person name="Wing R.A."/>
            <person name="Wolfner M.F."/>
            <person name="Wong A."/>
            <person name="Wong G.K."/>
            <person name="Wu C.I."/>
            <person name="Wu G."/>
            <person name="Yamamoto D."/>
            <person name="Yang H.P."/>
            <person name="Yang S.P."/>
            <person name="Yorke J.A."/>
            <person name="Yoshida K."/>
            <person name="Zdobnov E."/>
            <person name="Zhang P."/>
            <person name="Zhang Y."/>
            <person name="Zimin A.V."/>
            <person name="Baldwin J."/>
            <person name="Abdouelleil A."/>
            <person name="Abdulkadir J."/>
            <person name="Abebe A."/>
            <person name="Abera B."/>
            <person name="Abreu J."/>
            <person name="Acer S.C."/>
            <person name="Aftuck L."/>
            <person name="Alexander A."/>
            <person name="An P."/>
            <person name="Anderson E."/>
            <person name="Anderson S."/>
            <person name="Arachi H."/>
            <person name="Azer M."/>
            <person name="Bachantsang P."/>
            <person name="Barry A."/>
            <person name="Bayul T."/>
            <person name="Berlin A."/>
            <person name="Bessette D."/>
            <person name="Bloom T."/>
            <person name="Blye J."/>
            <person name="Boguslavskiy L."/>
            <person name="Bonnet C."/>
            <person name="Boukhgalter B."/>
            <person name="Bourzgui I."/>
            <person name="Brown A."/>
            <person name="Cahill P."/>
            <person name="Channer S."/>
            <person name="Cheshatsang Y."/>
            <person name="Chuda L."/>
            <person name="Citroen M."/>
            <person name="Collymore A."/>
            <person name="Cooke P."/>
            <person name="Costello M."/>
            <person name="D'Aco K."/>
            <person name="Daza R."/>
            <person name="De Haan G."/>
            <person name="DeGray S."/>
            <person name="DeMaso C."/>
            <person name="Dhargay N."/>
            <person name="Dooley K."/>
            <person name="Dooley E."/>
            <person name="Doricent M."/>
            <person name="Dorje P."/>
            <person name="Dorjee K."/>
            <person name="Dupes A."/>
            <person name="Elong R."/>
            <person name="Falk J."/>
            <person name="Farina A."/>
            <person name="Faro S."/>
            <person name="Ferguson D."/>
            <person name="Fisher S."/>
            <person name="Foley C.D."/>
            <person name="Franke A."/>
            <person name="Friedrich D."/>
            <person name="Gadbois L."/>
            <person name="Gearin G."/>
            <person name="Gearin C.R."/>
            <person name="Giannoukos G."/>
            <person name="Goode T."/>
            <person name="Graham J."/>
            <person name="Grandbois E."/>
            <person name="Grewal S."/>
            <person name="Gyaltsen K."/>
            <person name="Hafez N."/>
            <person name="Hagos B."/>
            <person name="Hall J."/>
            <person name="Henson C."/>
            <person name="Hollinger A."/>
            <person name="Honan T."/>
            <person name="Huard M.D."/>
            <person name="Hughes L."/>
            <person name="Hurhula B."/>
            <person name="Husby M.E."/>
            <person name="Kamat A."/>
            <person name="Kanga B."/>
            <person name="Kashin S."/>
            <person name="Khazanovich D."/>
            <person name="Kisner P."/>
            <person name="Lance K."/>
            <person name="Lara M."/>
            <person name="Lee W."/>
            <person name="Lennon N."/>
            <person name="Letendre F."/>
            <person name="LeVine R."/>
            <person name="Lipovsky A."/>
            <person name="Liu X."/>
            <person name="Liu J."/>
            <person name="Liu S."/>
            <person name="Lokyitsang T."/>
            <person name="Lokyitsang Y."/>
            <person name="Lubonja R."/>
            <person name="Lui A."/>
            <person name="MacDonald P."/>
            <person name="Magnisalis V."/>
            <person name="Maru K."/>
            <person name="Matthews C."/>
            <person name="McCusker W."/>
            <person name="McDonough S."/>
            <person name="Mehta T."/>
            <person name="Meldrim J."/>
            <person name="Meneus L."/>
            <person name="Mihai O."/>
            <person name="Mihalev A."/>
            <person name="Mihova T."/>
            <person name="Mittelman R."/>
            <person name="Mlenga V."/>
            <person name="Montmayeur A."/>
            <person name="Mulrain L."/>
            <person name="Navidi A."/>
            <person name="Naylor J."/>
            <person name="Negash T."/>
            <person name="Nguyen T."/>
            <person name="Nguyen N."/>
            <person name="Nicol R."/>
            <person name="Norbu C."/>
            <person name="Norbu N."/>
            <person name="Novod N."/>
            <person name="O'Neill B."/>
            <person name="Osman S."/>
            <person name="Markiewicz E."/>
            <person name="Oyono O.L."/>
            <person name="Patti C."/>
            <person name="Phunkhang P."/>
            <person name="Pierre F."/>
            <person name="Priest M."/>
            <person name="Raghuraman S."/>
            <person name="Rege F."/>
            <person name="Reyes R."/>
            <person name="Rise C."/>
            <person name="Rogov P."/>
            <person name="Ross K."/>
            <person name="Ryan E."/>
            <person name="Settipalli S."/>
            <person name="Shea T."/>
            <person name="Sherpa N."/>
            <person name="Shi L."/>
            <person name="Shih D."/>
            <person name="Sparrow T."/>
            <person name="Spaulding J."/>
            <person name="Stalker J."/>
            <person name="Stange-Thomann N."/>
            <person name="Stavropoulos S."/>
            <person name="Stone C."/>
            <person name="Strader C."/>
            <person name="Tesfaye S."/>
            <person name="Thomson T."/>
            <person name="Thoulutsang Y."/>
            <person name="Thoulutsang D."/>
            <person name="Topham K."/>
            <person name="Topping I."/>
            <person name="Tsamla T."/>
            <person name="Vassiliev H."/>
            <person name="Vo A."/>
            <person name="Wangchuk T."/>
            <person name="Wangdi T."/>
            <person name="Weiand M."/>
            <person name="Wilkinson J."/>
            <person name="Wilson A."/>
            <person name="Yadav S."/>
            <person name="Young G."/>
            <person name="Yu Q."/>
            <person name="Zembek L."/>
            <person name="Zhong D."/>
            <person name="Zimmer A."/>
            <person name="Zwirko Z."/>
            <person name="Jaffe D.B."/>
            <person name="Alvarez P."/>
            <person name="Brockman W."/>
            <person name="Butler J."/>
            <person name="Chin C."/>
            <person name="Gnerre S."/>
            <person name="Grabherr M."/>
            <person name="Kleber M."/>
            <person name="Mauceli E."/>
            <person name="MacCallum I."/>
        </authorList>
    </citation>
    <scope>NUCLEOTIDE SEQUENCE [LARGE SCALE GENOMIC DNA]</scope>
    <source>
        <strain evidence="13">Tucson 15081-1352.22</strain>
    </source>
</reference>
<comment type="subcellular location">
    <subcellularLocation>
        <location evidence="1">Membrane</location>
        <topology evidence="1">Multi-pass membrane protein</topology>
    </subcellularLocation>
</comment>
<dbReference type="Gene3D" id="3.30.40.10">
    <property type="entry name" value="Zinc/RING finger domain, C3HC4 (zinc finger)"/>
    <property type="match status" value="1"/>
</dbReference>
<keyword evidence="13" id="KW-1185">Reference proteome</keyword>
<feature type="domain" description="RING-CH-type" evidence="11">
    <location>
        <begin position="121"/>
        <end position="182"/>
    </location>
</feature>
<dbReference type="SUPFAM" id="SSF57850">
    <property type="entry name" value="RING/U-box"/>
    <property type="match status" value="1"/>
</dbReference>
<dbReference type="GO" id="GO:0016020">
    <property type="term" value="C:membrane"/>
    <property type="evidence" value="ECO:0007669"/>
    <property type="project" value="UniProtKB-SubCell"/>
</dbReference>
<evidence type="ECO:0000256" key="7">
    <source>
        <dbReference type="ARBA" id="ARBA00022833"/>
    </source>
</evidence>
<dbReference type="InParanoid" id="A0A0Q9XST3"/>
<dbReference type="SMART" id="SM00744">
    <property type="entry name" value="RINGv"/>
    <property type="match status" value="1"/>
</dbReference>
<dbReference type="GO" id="GO:0016567">
    <property type="term" value="P:protein ubiquitination"/>
    <property type="evidence" value="ECO:0007669"/>
    <property type="project" value="TreeGrafter"/>
</dbReference>
<keyword evidence="7" id="KW-0862">Zinc</keyword>
<dbReference type="KEGG" id="dmo:Dmoj_GI16362"/>
<evidence type="ECO:0000256" key="9">
    <source>
        <dbReference type="ARBA" id="ARBA00023136"/>
    </source>
</evidence>
<evidence type="ECO:0000256" key="10">
    <source>
        <dbReference type="SAM" id="MobiDB-lite"/>
    </source>
</evidence>
<feature type="region of interest" description="Disordered" evidence="10">
    <location>
        <begin position="1"/>
        <end position="28"/>
    </location>
</feature>
<sequence>MAQQREEQQEQQPPQQPQQQPPLSEATALRLLNSVVASAATPQALSNPSIETGPSVAVETDGTCGAASCSTGGGGGGGGVGEVDGGGGGSGSSGGVGATQLGIVLPAGSAPGPANQDSVHSANEFGNSCRICRWHRSDMEIINCPCKCKGSVGYIHLKCLKRWIMHRRDNRCEICNAPYNITADRASLKQMMRAFCCGRCCGMIVKHVLFSASLMPLAHVILQQVSECRQWHLIGRQLVVGTIEAYLRFFTCVQVLHCMDNLNQGSTEQLTVQEVFVASCALLTSSALFFHFFEFVTTRFLLIRNILRHWWMFGSTNDFGIVEVEDDSFDLF</sequence>
<keyword evidence="3" id="KW-0812">Transmembrane</keyword>
<accession>A0A0Q9XST3</accession>
<evidence type="ECO:0000256" key="1">
    <source>
        <dbReference type="ARBA" id="ARBA00004141"/>
    </source>
</evidence>
<dbReference type="GO" id="GO:0004842">
    <property type="term" value="F:ubiquitin-protein transferase activity"/>
    <property type="evidence" value="ECO:0007669"/>
    <property type="project" value="TreeGrafter"/>
</dbReference>
<dbReference type="InterPro" id="IPR011016">
    <property type="entry name" value="Znf_RING-CH"/>
</dbReference>